<keyword evidence="2" id="KW-1185">Reference proteome</keyword>
<reference evidence="1" key="1">
    <citation type="submission" date="2024-05" db="EMBL/GenBank/DDBJ databases">
        <authorList>
            <person name="Jung D.-H."/>
        </authorList>
    </citation>
    <scope>NUCLEOTIDE SEQUENCE</scope>
    <source>
        <strain evidence="1">JA-25</strain>
    </source>
</reference>
<accession>A0ABX0QLJ9</accession>
<dbReference type="Proteomes" id="UP000606008">
    <property type="component" value="Unassembled WGS sequence"/>
</dbReference>
<sequence length="405" mass="46882">MQPVKISIEGDYIDCQVYSGRLYLWTLDGALKVYNWYSVVESLIEKEVDRLTFEYCFLQNDKLYKSSIMELIAVDYEFRNLFSRKFKRVASKEYVIREVEMFDFLIGEQDTPTNIIPTDTEIYGSKLYFINEMGLFSTDAHRKKGLKPVHGKPEKLWDCNLLSIKANKYPQIGLSGGDQGLFELNMADSVGEDLKQVESTAPIFEISTEHSSFSNYTFLSLYNSSLVSKSFMVKFKWNIKEDELTGRKSYTRNFEKNVYEDVIFDESADKKSISWGVGDKIFRASSNTFEVVKYLYKPKAYKGEQSFSKLKSVEFAPWKGDVIAGSTSSFGTIVECENALVILLSDNNFFTIEGPITRWRTYPRSLNYQNHLHVILEDRIDIYSFNQDYFQKQGTKIMGIEHIAD</sequence>
<name>A0ABX0QLJ9_9BACT</name>
<dbReference type="RefSeq" id="WP_166693896.1">
    <property type="nucleotide sequence ID" value="NZ_WAEL01000011.1"/>
</dbReference>
<gene>
    <name evidence="1" type="ORF">F7231_24535</name>
</gene>
<protein>
    <submittedName>
        <fullName evidence="1">Uncharacterized protein</fullName>
    </submittedName>
</protein>
<evidence type="ECO:0000313" key="2">
    <source>
        <dbReference type="Proteomes" id="UP000606008"/>
    </source>
</evidence>
<evidence type="ECO:0000313" key="1">
    <source>
        <dbReference type="EMBL" id="NID13361.1"/>
    </source>
</evidence>
<proteinExistence type="predicted"/>
<comment type="caution">
    <text evidence="1">The sequence shown here is derived from an EMBL/GenBank/DDBJ whole genome shotgun (WGS) entry which is preliminary data.</text>
</comment>
<organism evidence="1 2">
    <name type="scientific">Fibrivirga algicola</name>
    <dbReference type="NCBI Taxonomy" id="2950420"/>
    <lineage>
        <taxon>Bacteria</taxon>
        <taxon>Pseudomonadati</taxon>
        <taxon>Bacteroidota</taxon>
        <taxon>Cytophagia</taxon>
        <taxon>Cytophagales</taxon>
        <taxon>Spirosomataceae</taxon>
        <taxon>Fibrivirga</taxon>
    </lineage>
</organism>
<dbReference type="EMBL" id="WAEL01000011">
    <property type="protein sequence ID" value="NID13361.1"/>
    <property type="molecule type" value="Genomic_DNA"/>
</dbReference>